<feature type="signal peptide" evidence="2">
    <location>
        <begin position="1"/>
        <end position="22"/>
    </location>
</feature>
<dbReference type="GO" id="GO:0015627">
    <property type="term" value="C:type II protein secretion system complex"/>
    <property type="evidence" value="ECO:0007669"/>
    <property type="project" value="TreeGrafter"/>
</dbReference>
<dbReference type="InterPro" id="IPR019554">
    <property type="entry name" value="Soluble_ligand-bd"/>
</dbReference>
<feature type="region of interest" description="Disordered" evidence="1">
    <location>
        <begin position="36"/>
        <end position="57"/>
    </location>
</feature>
<dbReference type="SMART" id="SM00278">
    <property type="entry name" value="HhH1"/>
    <property type="match status" value="2"/>
</dbReference>
<dbReference type="Gene3D" id="1.10.150.320">
    <property type="entry name" value="Photosystem II 12 kDa extrinsic protein"/>
    <property type="match status" value="1"/>
</dbReference>
<accession>A0A844F807</accession>
<comment type="caution">
    <text evidence="4">The sequence shown here is derived from an EMBL/GenBank/DDBJ whole genome shotgun (WGS) entry which is preliminary data.</text>
</comment>
<dbReference type="GO" id="GO:0003677">
    <property type="term" value="F:DNA binding"/>
    <property type="evidence" value="ECO:0007669"/>
    <property type="project" value="InterPro"/>
</dbReference>
<feature type="compositionally biased region" description="Basic and acidic residues" evidence="1">
    <location>
        <begin position="36"/>
        <end position="45"/>
    </location>
</feature>
<feature type="domain" description="Helix-hairpin-helix DNA-binding motif class 1" evidence="3">
    <location>
        <begin position="150"/>
        <end position="169"/>
    </location>
</feature>
<evidence type="ECO:0000313" key="5">
    <source>
        <dbReference type="Proteomes" id="UP000462363"/>
    </source>
</evidence>
<dbReference type="InterPro" id="IPR003583">
    <property type="entry name" value="Hlx-hairpin-Hlx_DNA-bd_motif"/>
</dbReference>
<feature type="compositionally biased region" description="Acidic residues" evidence="1">
    <location>
        <begin position="46"/>
        <end position="57"/>
    </location>
</feature>
<dbReference type="PROSITE" id="PS51257">
    <property type="entry name" value="PROKAR_LIPOPROTEIN"/>
    <property type="match status" value="1"/>
</dbReference>
<evidence type="ECO:0000259" key="3">
    <source>
        <dbReference type="SMART" id="SM00278"/>
    </source>
</evidence>
<sequence>MHRNRIKMICFTIGLMMAVLLAGCSGKQDARTVELSEAKEGSVAEEKEEETEDSAIEENEDIYVHVCGEVNQPGVYCLPAGSRLYEAIEAAGGLKEGAAAESLNQAQEAKDGQQIYVPSIEESLKEGVSGEGEPAEASDGKINLNTAAKEQLMTLTGIGEAKAAAIIRYREENGGFQSIEELMEVEGIKEGVFNKIKDQIKI</sequence>
<dbReference type="SUPFAM" id="SSF47781">
    <property type="entry name" value="RuvA domain 2-like"/>
    <property type="match status" value="1"/>
</dbReference>
<dbReference type="GO" id="GO:0006281">
    <property type="term" value="P:DNA repair"/>
    <property type="evidence" value="ECO:0007669"/>
    <property type="project" value="InterPro"/>
</dbReference>
<proteinExistence type="predicted"/>
<dbReference type="SUPFAM" id="SSF142984">
    <property type="entry name" value="Nqo1 middle domain-like"/>
    <property type="match status" value="1"/>
</dbReference>
<gene>
    <name evidence="4" type="ORF">FYJ37_03860</name>
</gene>
<dbReference type="GO" id="GO:0015628">
    <property type="term" value="P:protein secretion by the type II secretion system"/>
    <property type="evidence" value="ECO:0007669"/>
    <property type="project" value="TreeGrafter"/>
</dbReference>
<dbReference type="InterPro" id="IPR010994">
    <property type="entry name" value="RuvA_2-like"/>
</dbReference>
<dbReference type="PANTHER" id="PTHR21180:SF32">
    <property type="entry name" value="ENDONUCLEASE_EXONUCLEASE_PHOSPHATASE FAMILY DOMAIN-CONTAINING PROTEIN 1"/>
    <property type="match status" value="1"/>
</dbReference>
<reference evidence="4 5" key="1">
    <citation type="submission" date="2019-08" db="EMBL/GenBank/DDBJ databases">
        <title>In-depth cultivation of the pig gut microbiome towards novel bacterial diversity and tailored functional studies.</title>
        <authorList>
            <person name="Wylensek D."/>
            <person name="Hitch T.C.A."/>
            <person name="Clavel T."/>
        </authorList>
    </citation>
    <scope>NUCLEOTIDE SEQUENCE [LARGE SCALE GENOMIC DNA]</scope>
    <source>
        <strain evidence="4 5">BL-389-WT-3D</strain>
    </source>
</reference>
<feature type="chain" id="PRO_5039466980" description="Helix-hairpin-helix DNA-binding motif class 1 domain-containing protein" evidence="2">
    <location>
        <begin position="23"/>
        <end position="202"/>
    </location>
</feature>
<dbReference type="Gene3D" id="3.10.560.10">
    <property type="entry name" value="Outer membrane lipoprotein wza domain like"/>
    <property type="match status" value="1"/>
</dbReference>
<dbReference type="Proteomes" id="UP000462363">
    <property type="component" value="Unassembled WGS sequence"/>
</dbReference>
<keyword evidence="2" id="KW-0732">Signal</keyword>
<dbReference type="EMBL" id="VUMB01000006">
    <property type="protein sequence ID" value="MSS39517.1"/>
    <property type="molecule type" value="Genomic_DNA"/>
</dbReference>
<dbReference type="Pfam" id="PF12836">
    <property type="entry name" value="HHH_3"/>
    <property type="match status" value="1"/>
</dbReference>
<dbReference type="InterPro" id="IPR051675">
    <property type="entry name" value="Endo/Exo/Phosphatase_dom_1"/>
</dbReference>
<dbReference type="InterPro" id="IPR004509">
    <property type="entry name" value="Competence_ComEA_HhH"/>
</dbReference>
<dbReference type="AlphaFoldDB" id="A0A844F807"/>
<evidence type="ECO:0000313" key="4">
    <source>
        <dbReference type="EMBL" id="MSS39517.1"/>
    </source>
</evidence>
<name>A0A844F807_CLOSV</name>
<dbReference type="PANTHER" id="PTHR21180">
    <property type="entry name" value="ENDONUCLEASE/EXONUCLEASE/PHOSPHATASE FAMILY DOMAIN-CONTAINING PROTEIN 1"/>
    <property type="match status" value="1"/>
</dbReference>
<dbReference type="Pfam" id="PF10531">
    <property type="entry name" value="SLBB"/>
    <property type="match status" value="1"/>
</dbReference>
<dbReference type="NCBIfam" id="TIGR00426">
    <property type="entry name" value="competence protein ComEA helix-hairpin-helix repeat region"/>
    <property type="match status" value="1"/>
</dbReference>
<feature type="domain" description="Helix-hairpin-helix DNA-binding motif class 1" evidence="3">
    <location>
        <begin position="180"/>
        <end position="199"/>
    </location>
</feature>
<protein>
    <recommendedName>
        <fullName evidence="3">Helix-hairpin-helix DNA-binding motif class 1 domain-containing protein</fullName>
    </recommendedName>
</protein>
<organism evidence="4 5">
    <name type="scientific">Clostridium scindens (strain JCM 10418 / VPI 12708)</name>
    <dbReference type="NCBI Taxonomy" id="29347"/>
    <lineage>
        <taxon>Bacteria</taxon>
        <taxon>Bacillati</taxon>
        <taxon>Bacillota</taxon>
        <taxon>Clostridia</taxon>
        <taxon>Lachnospirales</taxon>
        <taxon>Lachnospiraceae</taxon>
    </lineage>
</organism>
<evidence type="ECO:0000256" key="1">
    <source>
        <dbReference type="SAM" id="MobiDB-lite"/>
    </source>
</evidence>
<evidence type="ECO:0000256" key="2">
    <source>
        <dbReference type="SAM" id="SignalP"/>
    </source>
</evidence>
<dbReference type="RefSeq" id="WP_009248100.1">
    <property type="nucleotide sequence ID" value="NZ_AP024846.1"/>
</dbReference>